<evidence type="ECO:0008006" key="5">
    <source>
        <dbReference type="Google" id="ProtNLM"/>
    </source>
</evidence>
<evidence type="ECO:0000313" key="4">
    <source>
        <dbReference type="Proteomes" id="UP001321486"/>
    </source>
</evidence>
<dbReference type="SUPFAM" id="SSF52540">
    <property type="entry name" value="P-loop containing nucleoside triphosphate hydrolases"/>
    <property type="match status" value="1"/>
</dbReference>
<evidence type="ECO:0000256" key="1">
    <source>
        <dbReference type="ARBA" id="ARBA00022741"/>
    </source>
</evidence>
<dbReference type="EMBL" id="AP027732">
    <property type="protein sequence ID" value="BDZ48175.1"/>
    <property type="molecule type" value="Genomic_DNA"/>
</dbReference>
<name>A0ABM8GIH1_9MICO</name>
<sequence>MGLEGAIGLSDVLIGRVELSDALQPWGRGKLSVLPAGSIPPNPSELLGSMGMHALIAELTAGHDYVLIDAPPVLPVTDAAVLSTLASGAIVVTAVGRTTKNQLRSALDNLEKTGSRAVGSILTMMPVKGPNSYGYGSYDAYYGRDAAEPEAASTALGRGSAERSHA</sequence>
<dbReference type="Gene3D" id="3.40.50.300">
    <property type="entry name" value="P-loop containing nucleotide triphosphate hydrolases"/>
    <property type="match status" value="1"/>
</dbReference>
<evidence type="ECO:0000313" key="3">
    <source>
        <dbReference type="EMBL" id="BDZ48175.1"/>
    </source>
</evidence>
<keyword evidence="4" id="KW-1185">Reference proteome</keyword>
<dbReference type="InterPro" id="IPR027417">
    <property type="entry name" value="P-loop_NTPase"/>
</dbReference>
<dbReference type="CDD" id="cd05387">
    <property type="entry name" value="BY-kinase"/>
    <property type="match status" value="1"/>
</dbReference>
<dbReference type="InterPro" id="IPR005702">
    <property type="entry name" value="Wzc-like_C"/>
</dbReference>
<accession>A0ABM8GIH1</accession>
<gene>
    <name evidence="3" type="ORF">GCM10025867_04160</name>
</gene>
<keyword evidence="2" id="KW-0067">ATP-binding</keyword>
<reference evidence="4" key="1">
    <citation type="journal article" date="2019" name="Int. J. Syst. Evol. Microbiol.">
        <title>The Global Catalogue of Microorganisms (GCM) 10K type strain sequencing project: providing services to taxonomists for standard genome sequencing and annotation.</title>
        <authorList>
            <consortium name="The Broad Institute Genomics Platform"/>
            <consortium name="The Broad Institute Genome Sequencing Center for Infectious Disease"/>
            <person name="Wu L."/>
            <person name="Ma J."/>
        </authorList>
    </citation>
    <scope>NUCLEOTIDE SEQUENCE [LARGE SCALE GENOMIC DNA]</scope>
    <source>
        <strain evidence="4">NBRC 108728</strain>
    </source>
</reference>
<evidence type="ECO:0000256" key="2">
    <source>
        <dbReference type="ARBA" id="ARBA00022840"/>
    </source>
</evidence>
<dbReference type="Proteomes" id="UP001321486">
    <property type="component" value="Chromosome"/>
</dbReference>
<keyword evidence="1" id="KW-0547">Nucleotide-binding</keyword>
<dbReference type="InterPro" id="IPR050445">
    <property type="entry name" value="Bact_polysacc_biosynth/exp"/>
</dbReference>
<dbReference type="PANTHER" id="PTHR32309:SF13">
    <property type="entry name" value="FERRIC ENTEROBACTIN TRANSPORT PROTEIN FEPE"/>
    <property type="match status" value="1"/>
</dbReference>
<organism evidence="3 4">
    <name type="scientific">Frondihabitans sucicola</name>
    <dbReference type="NCBI Taxonomy" id="1268041"/>
    <lineage>
        <taxon>Bacteria</taxon>
        <taxon>Bacillati</taxon>
        <taxon>Actinomycetota</taxon>
        <taxon>Actinomycetes</taxon>
        <taxon>Micrococcales</taxon>
        <taxon>Microbacteriaceae</taxon>
        <taxon>Frondihabitans</taxon>
    </lineage>
</organism>
<dbReference type="PANTHER" id="PTHR32309">
    <property type="entry name" value="TYROSINE-PROTEIN KINASE"/>
    <property type="match status" value="1"/>
</dbReference>
<protein>
    <recommendedName>
        <fullName evidence="5">Non-specific protein-tyrosine kinase</fullName>
    </recommendedName>
</protein>
<proteinExistence type="predicted"/>